<evidence type="ECO:0000313" key="3">
    <source>
        <dbReference type="Proteomes" id="UP000245790"/>
    </source>
</evidence>
<sequence length="93" mass="10488">MTQFARVFAAVLIFSVMSINTQAQDFQPTSFKSNIELQLTRIKAEALVSVIYELKQQLKETKPFYMGLTAESEAASKKLAQRNTLNNLEDLAD</sequence>
<dbReference type="Proteomes" id="UP000245790">
    <property type="component" value="Unassembled WGS sequence"/>
</dbReference>
<dbReference type="EMBL" id="QGGU01000011">
    <property type="protein sequence ID" value="PWK47287.1"/>
    <property type="molecule type" value="Genomic_DNA"/>
</dbReference>
<accession>A0A316FYT1</accession>
<name>A0A316FYT1_9GAMM</name>
<organism evidence="2 3">
    <name type="scientific">Pleionea mediterranea</name>
    <dbReference type="NCBI Taxonomy" id="523701"/>
    <lineage>
        <taxon>Bacteria</taxon>
        <taxon>Pseudomonadati</taxon>
        <taxon>Pseudomonadota</taxon>
        <taxon>Gammaproteobacteria</taxon>
        <taxon>Oceanospirillales</taxon>
        <taxon>Pleioneaceae</taxon>
        <taxon>Pleionea</taxon>
    </lineage>
</organism>
<protein>
    <submittedName>
        <fullName evidence="2">Uncharacterized protein</fullName>
    </submittedName>
</protein>
<dbReference type="AlphaFoldDB" id="A0A316FYT1"/>
<evidence type="ECO:0000256" key="1">
    <source>
        <dbReference type="SAM" id="SignalP"/>
    </source>
</evidence>
<feature type="signal peptide" evidence="1">
    <location>
        <begin position="1"/>
        <end position="23"/>
    </location>
</feature>
<dbReference type="RefSeq" id="WP_109764540.1">
    <property type="nucleotide sequence ID" value="NZ_QGGU01000011.1"/>
</dbReference>
<comment type="caution">
    <text evidence="2">The sequence shown here is derived from an EMBL/GenBank/DDBJ whole genome shotgun (WGS) entry which is preliminary data.</text>
</comment>
<evidence type="ECO:0000313" key="2">
    <source>
        <dbReference type="EMBL" id="PWK47287.1"/>
    </source>
</evidence>
<keyword evidence="1" id="KW-0732">Signal</keyword>
<dbReference type="OrthoDB" id="9879834at2"/>
<gene>
    <name evidence="2" type="ORF">C8D97_11132</name>
</gene>
<proteinExistence type="predicted"/>
<reference evidence="2 3" key="1">
    <citation type="submission" date="2018-05" db="EMBL/GenBank/DDBJ databases">
        <title>Genomic Encyclopedia of Type Strains, Phase IV (KMG-IV): sequencing the most valuable type-strain genomes for metagenomic binning, comparative biology and taxonomic classification.</title>
        <authorList>
            <person name="Goeker M."/>
        </authorList>
    </citation>
    <scope>NUCLEOTIDE SEQUENCE [LARGE SCALE GENOMIC DNA]</scope>
    <source>
        <strain evidence="2 3">DSM 25350</strain>
    </source>
</reference>
<keyword evidence="3" id="KW-1185">Reference proteome</keyword>
<feature type="chain" id="PRO_5016388140" evidence="1">
    <location>
        <begin position="24"/>
        <end position="93"/>
    </location>
</feature>